<evidence type="ECO:0000313" key="1">
    <source>
        <dbReference type="EMBL" id="GFS33490.1"/>
    </source>
</evidence>
<dbReference type="AlphaFoldDB" id="A0A8X6I7L1"/>
<reference evidence="1" key="1">
    <citation type="submission" date="2020-08" db="EMBL/GenBank/DDBJ databases">
        <title>Multicomponent nature underlies the extraordinary mechanical properties of spider dragline silk.</title>
        <authorList>
            <person name="Kono N."/>
            <person name="Nakamura H."/>
            <person name="Mori M."/>
            <person name="Yoshida Y."/>
            <person name="Ohtoshi R."/>
            <person name="Malay A.D."/>
            <person name="Moran D.A.P."/>
            <person name="Tomita M."/>
            <person name="Numata K."/>
            <person name="Arakawa K."/>
        </authorList>
    </citation>
    <scope>NUCLEOTIDE SEQUENCE</scope>
</reference>
<evidence type="ECO:0000313" key="2">
    <source>
        <dbReference type="Proteomes" id="UP000887013"/>
    </source>
</evidence>
<proteinExistence type="predicted"/>
<organism evidence="1 2">
    <name type="scientific">Nephila pilipes</name>
    <name type="common">Giant wood spider</name>
    <name type="synonym">Nephila maculata</name>
    <dbReference type="NCBI Taxonomy" id="299642"/>
    <lineage>
        <taxon>Eukaryota</taxon>
        <taxon>Metazoa</taxon>
        <taxon>Ecdysozoa</taxon>
        <taxon>Arthropoda</taxon>
        <taxon>Chelicerata</taxon>
        <taxon>Arachnida</taxon>
        <taxon>Araneae</taxon>
        <taxon>Araneomorphae</taxon>
        <taxon>Entelegynae</taxon>
        <taxon>Araneoidea</taxon>
        <taxon>Nephilidae</taxon>
        <taxon>Nephila</taxon>
    </lineage>
</organism>
<feature type="non-terminal residue" evidence="1">
    <location>
        <position position="43"/>
    </location>
</feature>
<accession>A0A8X6I7L1</accession>
<name>A0A8X6I7L1_NEPPI</name>
<comment type="caution">
    <text evidence="1">The sequence shown here is derived from an EMBL/GenBank/DDBJ whole genome shotgun (WGS) entry which is preliminary data.</text>
</comment>
<protein>
    <submittedName>
        <fullName evidence="1">Uncharacterized protein</fullName>
    </submittedName>
</protein>
<dbReference type="Proteomes" id="UP000887013">
    <property type="component" value="Unassembled WGS sequence"/>
</dbReference>
<keyword evidence="2" id="KW-1185">Reference proteome</keyword>
<sequence length="43" mass="5231">MQHFANYRPGINHFMEDRLFWNILDFVIDYVIDIDSLNHFGTD</sequence>
<gene>
    <name evidence="1" type="ORF">NPIL_107281</name>
</gene>
<dbReference type="EMBL" id="BMAW01088206">
    <property type="protein sequence ID" value="GFS33490.1"/>
    <property type="molecule type" value="Genomic_DNA"/>
</dbReference>